<protein>
    <submittedName>
        <fullName evidence="1">Uncharacterized protein</fullName>
    </submittedName>
</protein>
<sequence>MGYELNIQRESDQSKLTKEEWMAYITSDDEFEKIEKFSAEIKQGKLLTIPTPNAGLWKMGKREVPFTFDEKYGWISVKNPDELIIKKMVSIAKALDAIVLGEEGEQYDEDNLEGKQKKVRNRRKWWGFWKRKSRPKRLKVDLENDLNLGDCFSSQNRDFDIGLILYEIYQGIGGKYYSFAPILLDNSKDSIDRFKYGHIKFHPNLGSGKLGIPGIGIMSQEKLEELLATYHKTGKLIFKRPIPRSTSNSYLLDFKESSVAKFVEELEWNFTEDQRKKIPVQKLIK</sequence>
<evidence type="ECO:0000313" key="2">
    <source>
        <dbReference type="Proteomes" id="UP001217083"/>
    </source>
</evidence>
<comment type="caution">
    <text evidence="1">The sequence shown here is derived from an EMBL/GenBank/DDBJ whole genome shotgun (WGS) entry which is preliminary data.</text>
</comment>
<proteinExistence type="predicted"/>
<accession>A0ABT5XRJ6</accession>
<gene>
    <name evidence="1" type="ORF">PY091_14990</name>
</gene>
<dbReference type="RefSeq" id="WP_275650462.1">
    <property type="nucleotide sequence ID" value="NZ_JARFVA010000006.1"/>
</dbReference>
<keyword evidence="2" id="KW-1185">Reference proteome</keyword>
<dbReference type="Proteomes" id="UP001217083">
    <property type="component" value="Unassembled WGS sequence"/>
</dbReference>
<evidence type="ECO:0000313" key="1">
    <source>
        <dbReference type="EMBL" id="MDF0708529.1"/>
    </source>
</evidence>
<name>A0ABT5XRJ6_9FLAO</name>
<reference evidence="1 2" key="1">
    <citation type="submission" date="2023-03" db="EMBL/GenBank/DDBJ databases">
        <title>Muricauda XX sp. nov. and Muricauda XXX sp. nov., two novel species isolated from Okinawa Trough.</title>
        <authorList>
            <person name="Cao W."/>
            <person name="Deng X."/>
        </authorList>
    </citation>
    <scope>NUCLEOTIDE SEQUENCE [LARGE SCALE GENOMIC DNA]</scope>
    <source>
        <strain evidence="1 2">81s02</strain>
    </source>
</reference>
<dbReference type="EMBL" id="JARFVA010000006">
    <property type="protein sequence ID" value="MDF0708529.1"/>
    <property type="molecule type" value="Genomic_DNA"/>
</dbReference>
<organism evidence="1 2">
    <name type="scientific">Flagellimonas okinawensis</name>
    <dbReference type="NCBI Taxonomy" id="3031324"/>
    <lineage>
        <taxon>Bacteria</taxon>
        <taxon>Pseudomonadati</taxon>
        <taxon>Bacteroidota</taxon>
        <taxon>Flavobacteriia</taxon>
        <taxon>Flavobacteriales</taxon>
        <taxon>Flavobacteriaceae</taxon>
        <taxon>Flagellimonas</taxon>
    </lineage>
</organism>